<dbReference type="InterPro" id="IPR036291">
    <property type="entry name" value="NAD(P)-bd_dom_sf"/>
</dbReference>
<gene>
    <name evidence="3" type="ORF">DSM112329_03259</name>
</gene>
<dbReference type="RefSeq" id="WP_354697623.1">
    <property type="nucleotide sequence ID" value="NZ_CP114014.1"/>
</dbReference>
<dbReference type="PANTHER" id="PTHR44229">
    <property type="entry name" value="15-HYDROXYPROSTAGLANDIN DEHYDROGENASE [NAD(+)]"/>
    <property type="match status" value="1"/>
</dbReference>
<dbReference type="SUPFAM" id="SSF51735">
    <property type="entry name" value="NAD(P)-binding Rossmann-fold domains"/>
    <property type="match status" value="1"/>
</dbReference>
<dbReference type="PRINTS" id="PR00081">
    <property type="entry name" value="GDHRDH"/>
</dbReference>
<dbReference type="InterPro" id="IPR002347">
    <property type="entry name" value="SDR_fam"/>
</dbReference>
<dbReference type="Gene3D" id="3.40.50.720">
    <property type="entry name" value="NAD(P)-binding Rossmann-like Domain"/>
    <property type="match status" value="1"/>
</dbReference>
<proteinExistence type="inferred from homology"/>
<protein>
    <submittedName>
        <fullName evidence="3">FabG-like 3-oxoacyl-(Acyl-carrier-protein) reductase</fullName>
    </submittedName>
</protein>
<evidence type="ECO:0000313" key="3">
    <source>
        <dbReference type="EMBL" id="XAY06389.1"/>
    </source>
</evidence>
<accession>A0AAU7AXN0</accession>
<dbReference type="AlphaFoldDB" id="A0AAU7AXN0"/>
<dbReference type="GO" id="GO:0005737">
    <property type="term" value="C:cytoplasm"/>
    <property type="evidence" value="ECO:0007669"/>
    <property type="project" value="TreeGrafter"/>
</dbReference>
<dbReference type="PRINTS" id="PR00080">
    <property type="entry name" value="SDRFAMILY"/>
</dbReference>
<comment type="similarity">
    <text evidence="2">Belongs to the short-chain dehydrogenases/reductases (SDR) family.</text>
</comment>
<dbReference type="EMBL" id="CP114014">
    <property type="protein sequence ID" value="XAY06389.1"/>
    <property type="molecule type" value="Genomic_DNA"/>
</dbReference>
<name>A0AAU7AXN0_9ACTN</name>
<sequence length="248" mass="24869">MSEQVALITGAASGFGRDLTRVLTGRGVRVLACDVDEDGGAAVAAETGATFLRTDVSDPEQSTAAVAAAVDAFGGLDIAFLNAGIVSGTGLGEGFDLVAYRRAMGVNLDGVVFGINAVVPALKARGGGVIVCTASLAGLTAVPMDPLYSANKHAVVGLVRSLGPSLAADGIRINAVCPGFADTAIIAPIKGALADMDLPIIPVSQVTDTVLGLLDGDMTGECWFVQAGRESDAFGFRNIPGPRGAPAA</sequence>
<evidence type="ECO:0000256" key="1">
    <source>
        <dbReference type="ARBA" id="ARBA00023002"/>
    </source>
</evidence>
<dbReference type="Pfam" id="PF00106">
    <property type="entry name" value="adh_short"/>
    <property type="match status" value="1"/>
</dbReference>
<dbReference type="PANTHER" id="PTHR44229:SF4">
    <property type="entry name" value="15-HYDROXYPROSTAGLANDIN DEHYDROGENASE [NAD(+)]"/>
    <property type="match status" value="1"/>
</dbReference>
<organism evidence="3">
    <name type="scientific">Paraconexibacter sp. AEG42_29</name>
    <dbReference type="NCBI Taxonomy" id="2997339"/>
    <lineage>
        <taxon>Bacteria</taxon>
        <taxon>Bacillati</taxon>
        <taxon>Actinomycetota</taxon>
        <taxon>Thermoleophilia</taxon>
        <taxon>Solirubrobacterales</taxon>
        <taxon>Paraconexibacteraceae</taxon>
        <taxon>Paraconexibacter</taxon>
    </lineage>
</organism>
<dbReference type="GO" id="GO:0016616">
    <property type="term" value="F:oxidoreductase activity, acting on the CH-OH group of donors, NAD or NADP as acceptor"/>
    <property type="evidence" value="ECO:0007669"/>
    <property type="project" value="TreeGrafter"/>
</dbReference>
<keyword evidence="1" id="KW-0560">Oxidoreductase</keyword>
<evidence type="ECO:0000256" key="2">
    <source>
        <dbReference type="RuleBase" id="RU000363"/>
    </source>
</evidence>
<dbReference type="KEGG" id="parq:DSM112329_03259"/>
<reference evidence="3" key="1">
    <citation type="submission" date="2022-12" db="EMBL/GenBank/DDBJ databases">
        <title>Paraconexibacter alkalitolerans sp. nov. and Baekduia alba sp. nov., isolated from soil and emended description of the genera Paraconexibacter (Chun et al., 2020) and Baekduia (An et al., 2020).</title>
        <authorList>
            <person name="Vieira S."/>
            <person name="Huber K.J."/>
            <person name="Geppert A."/>
            <person name="Wolf J."/>
            <person name="Neumann-Schaal M."/>
            <person name="Muesken M."/>
            <person name="Overmann J."/>
        </authorList>
    </citation>
    <scope>NUCLEOTIDE SEQUENCE</scope>
    <source>
        <strain evidence="3">AEG42_29</strain>
    </source>
</reference>